<dbReference type="GO" id="GO:0016579">
    <property type="term" value="P:protein deubiquitination"/>
    <property type="evidence" value="ECO:0007669"/>
    <property type="project" value="InterPro"/>
</dbReference>
<evidence type="ECO:0000256" key="7">
    <source>
        <dbReference type="ARBA" id="ARBA00022786"/>
    </source>
</evidence>
<keyword evidence="20" id="KW-1185">Reference proteome</keyword>
<feature type="binding site" evidence="12">
    <location>
        <position position="222"/>
    </location>
    <ligand>
        <name>Zn(2+)</name>
        <dbReference type="ChEBI" id="CHEBI:29105"/>
    </ligand>
</feature>
<comment type="caution">
    <text evidence="19">The sequence shown here is derived from an EMBL/GenBank/DDBJ whole genome shotgun (WGS) entry which is preliminary data.</text>
</comment>
<dbReference type="InterPro" id="IPR041432">
    <property type="entry name" value="UBP13_Znf-UBP_var"/>
</dbReference>
<keyword evidence="4 12" id="KW-0479">Metal-binding</keyword>
<feature type="binding site" evidence="12">
    <location>
        <position position="186"/>
    </location>
    <ligand>
        <name>Zn(2+)</name>
        <dbReference type="ChEBI" id="CHEBI:29105"/>
    </ligand>
</feature>
<dbReference type="GO" id="GO:0005634">
    <property type="term" value="C:nucleus"/>
    <property type="evidence" value="ECO:0007669"/>
    <property type="project" value="TreeGrafter"/>
</dbReference>
<keyword evidence="9 14" id="KW-0788">Thiol protease</keyword>
<organism evidence="19 20">
    <name type="scientific">Heterostelium pallidum (strain ATCC 26659 / Pp 5 / PN500)</name>
    <name type="common">Cellular slime mold</name>
    <name type="synonym">Polysphondylium pallidum</name>
    <dbReference type="NCBI Taxonomy" id="670386"/>
    <lineage>
        <taxon>Eukaryota</taxon>
        <taxon>Amoebozoa</taxon>
        <taxon>Evosea</taxon>
        <taxon>Eumycetozoa</taxon>
        <taxon>Dictyostelia</taxon>
        <taxon>Acytosteliales</taxon>
        <taxon>Acytosteliaceae</taxon>
        <taxon>Heterostelium</taxon>
    </lineage>
</organism>
<dbReference type="PROSITE" id="PS00973">
    <property type="entry name" value="USP_2"/>
    <property type="match status" value="1"/>
</dbReference>
<dbReference type="RefSeq" id="XP_020435149.1">
    <property type="nucleotide sequence ID" value="XM_020574735.1"/>
</dbReference>
<dbReference type="CDD" id="cd02658">
    <property type="entry name" value="Peptidase_C19B"/>
    <property type="match status" value="1"/>
</dbReference>
<dbReference type="Pfam" id="PF00627">
    <property type="entry name" value="UBA"/>
    <property type="match status" value="2"/>
</dbReference>
<gene>
    <name evidence="19" type="primary">ubpA</name>
    <name evidence="19" type="ORF">PPL_03817</name>
</gene>
<dbReference type="InParanoid" id="D3B6R2"/>
<dbReference type="InterPro" id="IPR013083">
    <property type="entry name" value="Znf_RING/FYVE/PHD"/>
</dbReference>
<dbReference type="GO" id="GO:0005829">
    <property type="term" value="C:cytosol"/>
    <property type="evidence" value="ECO:0007669"/>
    <property type="project" value="TreeGrafter"/>
</dbReference>
<evidence type="ECO:0000256" key="2">
    <source>
        <dbReference type="ARBA" id="ARBA00009085"/>
    </source>
</evidence>
<dbReference type="InterPro" id="IPR009060">
    <property type="entry name" value="UBA-like_sf"/>
</dbReference>
<keyword evidence="3 14" id="KW-0645">Protease</keyword>
<comment type="similarity">
    <text evidence="2 14">Belongs to the peptidase C19 family.</text>
</comment>
<dbReference type="GeneID" id="31359304"/>
<dbReference type="FunFam" id="1.10.8.10:FF:000086">
    <property type="entry name" value="Ubiquitin carboxyl-terminal hydrolase"/>
    <property type="match status" value="1"/>
</dbReference>
<dbReference type="PANTHER" id="PTHR24006:SF664">
    <property type="entry name" value="UBIQUITIN CARBOXYL-TERMINAL HYDROLASE"/>
    <property type="match status" value="1"/>
</dbReference>
<dbReference type="EC" id="3.4.19.12" evidence="14"/>
<dbReference type="SUPFAM" id="SSF54001">
    <property type="entry name" value="Cysteine proteinases"/>
    <property type="match status" value="1"/>
</dbReference>
<dbReference type="GO" id="GO:0008270">
    <property type="term" value="F:zinc ion binding"/>
    <property type="evidence" value="ECO:0007669"/>
    <property type="project" value="UniProtKB-KW"/>
</dbReference>
<dbReference type="Gene3D" id="3.90.70.10">
    <property type="entry name" value="Cysteine proteinases"/>
    <property type="match status" value="2"/>
</dbReference>
<sequence length="865" mass="96910">MGELDQFVNQVRIPNANSQVWKDECSYSFDRTDMKDGLFVDLNSFISISKTFLQLNYEKTKHSVYLNIRKVILPTSPKTDSDTSNPPPPKKLAIGVEGGFNDDDSPKYEDRYSIYFYPIDKHFELNDPTVPSAIRESAEGVIKANSVSRKEEIVGWSAEQVFPSKYADDLKQLDNGVRVPPTGWRCNEPGCDRSESNLWLNLTDGNIGCGRRYADGTGGNGHALTHYDKTKYPLSVKLGTITKEGTADVYSYPEDEMVSDPKLAEHLAHFGINIFQMSKTEKSMAELELDQNLNFEFGKLSEKGRELKNAFGSGKTGIENLGNTCYMSSVLQMLFATRHFKDRYISQREHSFKEITQDPTSSFEIQMSKLAHGLESGDYAKPEEVNQPKNEQEQVKASQIGITPKIFKSLVGKNSSIFATYQQQDTLEFFQFMLQWIERNEKTRPSWIRSEDPTKAFTYVLEERIECGSSGKVKYTNRIENVLSLGIPMEAVTNKEEVQIYESLVASNGGKPPAGQEEIRPIVPLQACLDNFAESYKVSDFMSTAIGGKTFSINSTRLASFPDILVIHLRKYVIGDDWVPKKLNICIDAPDNLDISYLRGTGKKPNEEELPEQEVQAAAPVPNSEIVEMLTAMGFPKNRAARAALAVNNSDADSAMNWALEHGEDPGVDDPLPAPSAAKPAAASMSFNADDLMMLEAMGFNDKQAKLALKNTNNNVERAADWLLSHMDDLDQLLAQSESSSAAPAPKSTNTVDNLTKKVKDGEGKYELVGFISHLGSNVHIGHYICHVKKDGEWIKFNDRQVQHSVEPPKEFGYIVLFNLITDQTIYGFDRNIPLFGVWDWKKEGGQDLTFNKLENIFNLSNIYK</sequence>
<dbReference type="InterPro" id="IPR001607">
    <property type="entry name" value="Znf_UBP"/>
</dbReference>
<evidence type="ECO:0000259" key="18">
    <source>
        <dbReference type="PROSITE" id="PS50271"/>
    </source>
</evidence>
<dbReference type="GO" id="GO:0006508">
    <property type="term" value="P:proteolysis"/>
    <property type="evidence" value="ECO:0007669"/>
    <property type="project" value="UniProtKB-KW"/>
</dbReference>
<dbReference type="PANTHER" id="PTHR24006">
    <property type="entry name" value="UBIQUITIN CARBOXYL-TERMINAL HYDROLASE"/>
    <property type="match status" value="1"/>
</dbReference>
<reference evidence="19 20" key="1">
    <citation type="journal article" date="2011" name="Genome Res.">
        <title>Phylogeny-wide analysis of social amoeba genomes highlights ancient origins for complex intercellular communication.</title>
        <authorList>
            <person name="Heidel A.J."/>
            <person name="Lawal H.M."/>
            <person name="Felder M."/>
            <person name="Schilde C."/>
            <person name="Helps N.R."/>
            <person name="Tunggal B."/>
            <person name="Rivero F."/>
            <person name="John U."/>
            <person name="Schleicher M."/>
            <person name="Eichinger L."/>
            <person name="Platzer M."/>
            <person name="Noegel A.A."/>
            <person name="Schaap P."/>
            <person name="Gloeckner G."/>
        </authorList>
    </citation>
    <scope>NUCLEOTIDE SEQUENCE [LARGE SCALE GENOMIC DNA]</scope>
    <source>
        <strain evidence="20">ATCC 26659 / Pp 5 / PN500</strain>
    </source>
</reference>
<evidence type="ECO:0000256" key="12">
    <source>
        <dbReference type="PIRSR" id="PIRSR016308-3"/>
    </source>
</evidence>
<evidence type="ECO:0000256" key="8">
    <source>
        <dbReference type="ARBA" id="ARBA00022801"/>
    </source>
</evidence>
<dbReference type="SMART" id="SM00165">
    <property type="entry name" value="UBA"/>
    <property type="match status" value="2"/>
</dbReference>
<evidence type="ECO:0000313" key="20">
    <source>
        <dbReference type="Proteomes" id="UP000001396"/>
    </source>
</evidence>
<dbReference type="InterPro" id="IPR018200">
    <property type="entry name" value="USP_CS"/>
</dbReference>
<feature type="region of interest" description="Disordered" evidence="15">
    <location>
        <begin position="76"/>
        <end position="105"/>
    </location>
</feature>
<dbReference type="InterPro" id="IPR001394">
    <property type="entry name" value="Peptidase_C19_UCH"/>
</dbReference>
<dbReference type="PROSITE" id="PS00972">
    <property type="entry name" value="USP_1"/>
    <property type="match status" value="1"/>
</dbReference>
<dbReference type="OMA" id="FVPCEHT"/>
<evidence type="ECO:0000256" key="14">
    <source>
        <dbReference type="RuleBase" id="RU366025"/>
    </source>
</evidence>
<dbReference type="PIRSF" id="PIRSF016308">
    <property type="entry name" value="UBP"/>
    <property type="match status" value="1"/>
</dbReference>
<keyword evidence="10 12" id="KW-0862">Zinc</keyword>
<evidence type="ECO:0000256" key="9">
    <source>
        <dbReference type="ARBA" id="ARBA00022807"/>
    </source>
</evidence>
<dbReference type="EMBL" id="ADBJ01000017">
    <property type="protein sequence ID" value="EFA83032.1"/>
    <property type="molecule type" value="Genomic_DNA"/>
</dbReference>
<evidence type="ECO:0000256" key="15">
    <source>
        <dbReference type="SAM" id="MobiDB-lite"/>
    </source>
</evidence>
<feature type="active site" description="Nucleophile" evidence="11">
    <location>
        <position position="325"/>
    </location>
</feature>
<keyword evidence="8 14" id="KW-0378">Hydrolase</keyword>
<evidence type="ECO:0000256" key="6">
    <source>
        <dbReference type="ARBA" id="ARBA00022771"/>
    </source>
</evidence>
<dbReference type="Pfam" id="PF02148">
    <property type="entry name" value="zf-UBP"/>
    <property type="match status" value="1"/>
</dbReference>
<feature type="domain" description="UBP-type" evidence="18">
    <location>
        <begin position="162"/>
        <end position="274"/>
    </location>
</feature>
<dbReference type="InterPro" id="IPR038765">
    <property type="entry name" value="Papain-like_cys_pep_sf"/>
</dbReference>
<dbReference type="SMART" id="SM00290">
    <property type="entry name" value="ZnF_UBP"/>
    <property type="match status" value="1"/>
</dbReference>
<dbReference type="FunCoup" id="D3B6R2">
    <property type="interactions" value="1176"/>
</dbReference>
<accession>D3B6R2</accession>
<dbReference type="Gene3D" id="1.10.8.10">
    <property type="entry name" value="DNA helicase RuvA subunit, C-terminal domain"/>
    <property type="match status" value="2"/>
</dbReference>
<feature type="active site" description="Proton acceptor" evidence="11">
    <location>
        <position position="783"/>
    </location>
</feature>
<keyword evidence="7 14" id="KW-0833">Ubl conjugation pathway</keyword>
<dbReference type="MEROPS" id="C19.104"/>
<dbReference type="SUPFAM" id="SSF57850">
    <property type="entry name" value="RING/U-box"/>
    <property type="match status" value="1"/>
</dbReference>
<evidence type="ECO:0000256" key="5">
    <source>
        <dbReference type="ARBA" id="ARBA00022737"/>
    </source>
</evidence>
<proteinExistence type="inferred from homology"/>
<evidence type="ECO:0000313" key="19">
    <source>
        <dbReference type="EMBL" id="EFA83032.1"/>
    </source>
</evidence>
<dbReference type="Pfam" id="PF17807">
    <property type="entry name" value="zf-UBP_var"/>
    <property type="match status" value="1"/>
</dbReference>
<dbReference type="PROSITE" id="PS50271">
    <property type="entry name" value="ZF_UBP"/>
    <property type="match status" value="1"/>
</dbReference>
<dbReference type="CDD" id="cd14386">
    <property type="entry name" value="UBA2_UBP5"/>
    <property type="match status" value="1"/>
</dbReference>
<dbReference type="InterPro" id="IPR016652">
    <property type="entry name" value="Ubiquitinyl_hydrolase"/>
</dbReference>
<evidence type="ECO:0000259" key="16">
    <source>
        <dbReference type="PROSITE" id="PS50030"/>
    </source>
</evidence>
<keyword evidence="6 13" id="KW-0863">Zinc-finger</keyword>
<name>D3B6R2_HETP5</name>
<dbReference type="Proteomes" id="UP000001396">
    <property type="component" value="Unassembled WGS sequence"/>
</dbReference>
<evidence type="ECO:0000256" key="3">
    <source>
        <dbReference type="ARBA" id="ARBA00022670"/>
    </source>
</evidence>
<dbReference type="AlphaFoldDB" id="D3B6R2"/>
<evidence type="ECO:0000256" key="1">
    <source>
        <dbReference type="ARBA" id="ARBA00000707"/>
    </source>
</evidence>
<evidence type="ECO:0000256" key="4">
    <source>
        <dbReference type="ARBA" id="ARBA00022723"/>
    </source>
</evidence>
<comment type="catalytic activity">
    <reaction evidence="1 14">
        <text>Thiol-dependent hydrolysis of ester, thioester, amide, peptide and isopeptide bonds formed by the C-terminal Gly of ubiquitin (a 76-residue protein attached to proteins as an intracellular targeting signal).</text>
        <dbReference type="EC" id="3.4.19.12"/>
    </reaction>
</comment>
<dbReference type="PROSITE" id="PS50235">
    <property type="entry name" value="USP_3"/>
    <property type="match status" value="1"/>
</dbReference>
<dbReference type="Pfam" id="PF00443">
    <property type="entry name" value="UCH"/>
    <property type="match status" value="1"/>
</dbReference>
<evidence type="ECO:0000256" key="13">
    <source>
        <dbReference type="PROSITE-ProRule" id="PRU00502"/>
    </source>
</evidence>
<evidence type="ECO:0000259" key="17">
    <source>
        <dbReference type="PROSITE" id="PS50235"/>
    </source>
</evidence>
<dbReference type="FunFam" id="3.30.40.10:FF:000026">
    <property type="entry name" value="Ubiquitin carboxyl-terminal hydrolase"/>
    <property type="match status" value="1"/>
</dbReference>
<dbReference type="GO" id="GO:0004843">
    <property type="term" value="F:cysteine-type deubiquitinase activity"/>
    <property type="evidence" value="ECO:0007669"/>
    <property type="project" value="UniProtKB-UniRule"/>
</dbReference>
<dbReference type="PROSITE" id="PS50030">
    <property type="entry name" value="UBA"/>
    <property type="match status" value="2"/>
</dbReference>
<feature type="binding site" evidence="12">
    <location>
        <position position="209"/>
    </location>
    <ligand>
        <name>Zn(2+)</name>
        <dbReference type="ChEBI" id="CHEBI:29105"/>
    </ligand>
</feature>
<feature type="domain" description="UBA" evidence="16">
    <location>
        <begin position="686"/>
        <end position="726"/>
    </location>
</feature>
<dbReference type="InterPro" id="IPR015940">
    <property type="entry name" value="UBA"/>
</dbReference>
<evidence type="ECO:0000256" key="10">
    <source>
        <dbReference type="ARBA" id="ARBA00022833"/>
    </source>
</evidence>
<protein>
    <recommendedName>
        <fullName evidence="14">Ubiquitin carboxyl-terminal hydrolase</fullName>
        <ecNumber evidence="14">3.4.19.12</ecNumber>
    </recommendedName>
</protein>
<evidence type="ECO:0000256" key="11">
    <source>
        <dbReference type="PIRSR" id="PIRSR016308-1"/>
    </source>
</evidence>
<feature type="domain" description="UBA" evidence="16">
    <location>
        <begin position="621"/>
        <end position="662"/>
    </location>
</feature>
<feature type="domain" description="USP" evidence="17">
    <location>
        <begin position="316"/>
        <end position="821"/>
    </location>
</feature>
<dbReference type="Gene3D" id="3.30.40.10">
    <property type="entry name" value="Zinc/RING finger domain, C3HC4 (zinc finger)"/>
    <property type="match status" value="2"/>
</dbReference>
<feature type="binding site" evidence="12">
    <location>
        <position position="191"/>
    </location>
    <ligand>
        <name>Zn(2+)</name>
        <dbReference type="ChEBI" id="CHEBI:29105"/>
    </ligand>
</feature>
<dbReference type="InterPro" id="IPR050164">
    <property type="entry name" value="Peptidase_C19"/>
</dbReference>
<dbReference type="SUPFAM" id="SSF46934">
    <property type="entry name" value="UBA-like"/>
    <property type="match status" value="1"/>
</dbReference>
<dbReference type="InterPro" id="IPR028889">
    <property type="entry name" value="USP"/>
</dbReference>
<dbReference type="STRING" id="670386.D3B6R2"/>
<keyword evidence="5" id="KW-0677">Repeat</keyword>